<gene>
    <name evidence="2" type="ORF">OSB04_001999</name>
</gene>
<evidence type="ECO:0000313" key="2">
    <source>
        <dbReference type="EMBL" id="KAJ9566033.1"/>
    </source>
</evidence>
<comment type="caution">
    <text evidence="2">The sequence shown here is derived from an EMBL/GenBank/DDBJ whole genome shotgun (WGS) entry which is preliminary data.</text>
</comment>
<proteinExistence type="predicted"/>
<dbReference type="CDD" id="cd22164">
    <property type="entry name" value="F-box_AtSKIP19-like"/>
    <property type="match status" value="1"/>
</dbReference>
<evidence type="ECO:0000313" key="3">
    <source>
        <dbReference type="Proteomes" id="UP001172457"/>
    </source>
</evidence>
<dbReference type="SUPFAM" id="SSF81383">
    <property type="entry name" value="F-box domain"/>
    <property type="match status" value="1"/>
</dbReference>
<protein>
    <recommendedName>
        <fullName evidence="1">F-box domain-containing protein</fullName>
    </recommendedName>
</protein>
<dbReference type="AlphaFoldDB" id="A0AA38UAR0"/>
<dbReference type="InterPro" id="IPR001810">
    <property type="entry name" value="F-box_dom"/>
</dbReference>
<dbReference type="PANTHER" id="PTHR38926">
    <property type="entry name" value="F-BOX DOMAIN CONTAINING PROTEIN, EXPRESSED"/>
    <property type="match status" value="1"/>
</dbReference>
<organism evidence="2 3">
    <name type="scientific">Centaurea solstitialis</name>
    <name type="common">yellow star-thistle</name>
    <dbReference type="NCBI Taxonomy" id="347529"/>
    <lineage>
        <taxon>Eukaryota</taxon>
        <taxon>Viridiplantae</taxon>
        <taxon>Streptophyta</taxon>
        <taxon>Embryophyta</taxon>
        <taxon>Tracheophyta</taxon>
        <taxon>Spermatophyta</taxon>
        <taxon>Magnoliopsida</taxon>
        <taxon>eudicotyledons</taxon>
        <taxon>Gunneridae</taxon>
        <taxon>Pentapetalae</taxon>
        <taxon>asterids</taxon>
        <taxon>campanulids</taxon>
        <taxon>Asterales</taxon>
        <taxon>Asteraceae</taxon>
        <taxon>Carduoideae</taxon>
        <taxon>Cardueae</taxon>
        <taxon>Centaureinae</taxon>
        <taxon>Centaurea</taxon>
    </lineage>
</organism>
<dbReference type="SUPFAM" id="SSF52047">
    <property type="entry name" value="RNI-like"/>
    <property type="match status" value="1"/>
</dbReference>
<dbReference type="Pfam" id="PF12937">
    <property type="entry name" value="F-box-like"/>
    <property type="match status" value="1"/>
</dbReference>
<dbReference type="Gene3D" id="1.20.1280.50">
    <property type="match status" value="1"/>
</dbReference>
<dbReference type="Gene3D" id="3.80.10.10">
    <property type="entry name" value="Ribonuclease Inhibitor"/>
    <property type="match status" value="1"/>
</dbReference>
<dbReference type="InterPro" id="IPR032675">
    <property type="entry name" value="LRR_dom_sf"/>
</dbReference>
<sequence length="239" mass="27154">MASTSAGQPSSESPNWLEMPDEIMGGMILQRLGALEILKNAQMVCRNWRRICKDPAMWKVIEINSYYPVSDKFYVIEKLIKQAVHRSCGQLIDISIWRFCTDDLLDYICRCSSKLTSLRLTACYLITGCGLTNTLKRLPQLETLELSYINVGSKEIEVIGHICPQLKSFTLKRNFMECEGDLLAIANSMPTLRHLKLDGCTIDHDDEVQDILNNCPHLESLDTCGCFYLCLSTYTYICT</sequence>
<name>A0AA38UAR0_9ASTR</name>
<dbReference type="PANTHER" id="PTHR38926:SF2">
    <property type="entry name" value="F-BOX_LRR-REPEAT PROTEIN 21-RELATED"/>
    <property type="match status" value="1"/>
</dbReference>
<dbReference type="Proteomes" id="UP001172457">
    <property type="component" value="Chromosome 1"/>
</dbReference>
<dbReference type="EMBL" id="JARYMX010000001">
    <property type="protein sequence ID" value="KAJ9566033.1"/>
    <property type="molecule type" value="Genomic_DNA"/>
</dbReference>
<feature type="domain" description="F-box" evidence="1">
    <location>
        <begin position="16"/>
        <end position="60"/>
    </location>
</feature>
<accession>A0AA38UAR0</accession>
<dbReference type="InterPro" id="IPR036047">
    <property type="entry name" value="F-box-like_dom_sf"/>
</dbReference>
<reference evidence="2" key="1">
    <citation type="submission" date="2023-03" db="EMBL/GenBank/DDBJ databases">
        <title>Chromosome-scale reference genome and RAD-based genetic map of yellow starthistle (Centaurea solstitialis) reveal putative structural variation and QTLs associated with invader traits.</title>
        <authorList>
            <person name="Reatini B."/>
            <person name="Cang F.A."/>
            <person name="Jiang Q."/>
            <person name="Mckibben M.T.W."/>
            <person name="Barker M.S."/>
            <person name="Rieseberg L.H."/>
            <person name="Dlugosch K.M."/>
        </authorList>
    </citation>
    <scope>NUCLEOTIDE SEQUENCE</scope>
    <source>
        <strain evidence="2">CAN-66</strain>
        <tissue evidence="2">Leaf</tissue>
    </source>
</reference>
<keyword evidence="3" id="KW-1185">Reference proteome</keyword>
<evidence type="ECO:0000259" key="1">
    <source>
        <dbReference type="Pfam" id="PF12937"/>
    </source>
</evidence>